<evidence type="ECO:0000256" key="12">
    <source>
        <dbReference type="RuleBase" id="RU000461"/>
    </source>
</evidence>
<dbReference type="SUPFAM" id="SSF48264">
    <property type="entry name" value="Cytochrome P450"/>
    <property type="match status" value="1"/>
</dbReference>
<dbReference type="Pfam" id="PF00067">
    <property type="entry name" value="p450"/>
    <property type="match status" value="1"/>
</dbReference>
<evidence type="ECO:0000313" key="14">
    <source>
        <dbReference type="Proteomes" id="UP001176059"/>
    </source>
</evidence>
<keyword evidence="9 12" id="KW-0408">Iron</keyword>
<dbReference type="InterPro" id="IPR036396">
    <property type="entry name" value="Cyt_P450_sf"/>
</dbReference>
<dbReference type="InterPro" id="IPR050364">
    <property type="entry name" value="Cytochrome_P450_fung"/>
</dbReference>
<evidence type="ECO:0000256" key="4">
    <source>
        <dbReference type="ARBA" id="ARBA00022617"/>
    </source>
</evidence>
<dbReference type="Proteomes" id="UP001176059">
    <property type="component" value="Unassembled WGS sequence"/>
</dbReference>
<name>A0AA38J9T5_9AGAR</name>
<keyword evidence="8 12" id="KW-0560">Oxidoreductase</keyword>
<dbReference type="PANTHER" id="PTHR46300:SF2">
    <property type="entry name" value="CYTOCHROME P450 MONOOXYGENASE ALNH-RELATED"/>
    <property type="match status" value="1"/>
</dbReference>
<keyword evidence="10 12" id="KW-0503">Monooxygenase</keyword>
<evidence type="ECO:0000256" key="10">
    <source>
        <dbReference type="ARBA" id="ARBA00023033"/>
    </source>
</evidence>
<evidence type="ECO:0000256" key="3">
    <source>
        <dbReference type="ARBA" id="ARBA00010617"/>
    </source>
</evidence>
<evidence type="ECO:0000256" key="5">
    <source>
        <dbReference type="ARBA" id="ARBA00022692"/>
    </source>
</evidence>
<reference evidence="13" key="2">
    <citation type="journal article" date="2023" name="Proc. Natl. Acad. Sci. U.S.A.">
        <title>A global phylogenomic analysis of the shiitake genus Lentinula.</title>
        <authorList>
            <person name="Sierra-Patev S."/>
            <person name="Min B."/>
            <person name="Naranjo-Ortiz M."/>
            <person name="Looney B."/>
            <person name="Konkel Z."/>
            <person name="Slot J.C."/>
            <person name="Sakamoto Y."/>
            <person name="Steenwyk J.L."/>
            <person name="Rokas A."/>
            <person name="Carro J."/>
            <person name="Camarero S."/>
            <person name="Ferreira P."/>
            <person name="Molpeceres G."/>
            <person name="Ruiz-Duenas F.J."/>
            <person name="Serrano A."/>
            <person name="Henrissat B."/>
            <person name="Drula E."/>
            <person name="Hughes K.W."/>
            <person name="Mata J.L."/>
            <person name="Ishikawa N.K."/>
            <person name="Vargas-Isla R."/>
            <person name="Ushijima S."/>
            <person name="Smith C.A."/>
            <person name="Donoghue J."/>
            <person name="Ahrendt S."/>
            <person name="Andreopoulos W."/>
            <person name="He G."/>
            <person name="LaButti K."/>
            <person name="Lipzen A."/>
            <person name="Ng V."/>
            <person name="Riley R."/>
            <person name="Sandor L."/>
            <person name="Barry K."/>
            <person name="Martinez A.T."/>
            <person name="Xiao Y."/>
            <person name="Gibbons J.G."/>
            <person name="Terashima K."/>
            <person name="Grigoriev I.V."/>
            <person name="Hibbett D."/>
        </authorList>
    </citation>
    <scope>NUCLEOTIDE SEQUENCE</scope>
    <source>
        <strain evidence="13">ET3784</strain>
    </source>
</reference>
<evidence type="ECO:0000256" key="9">
    <source>
        <dbReference type="ARBA" id="ARBA00023004"/>
    </source>
</evidence>
<sequence>MTFNPDRFLRNDLAVVDPVSVAFGYGRRICPGRFMAESQLWISIACILSAFEIRPENDERGKPIVPKAAFSSGFICHPLPYKTSIKARSTGSKFLIEQTTDLSA</sequence>
<comment type="similarity">
    <text evidence="3 12">Belongs to the cytochrome P450 family.</text>
</comment>
<dbReference type="GO" id="GO:0020037">
    <property type="term" value="F:heme binding"/>
    <property type="evidence" value="ECO:0007669"/>
    <property type="project" value="InterPro"/>
</dbReference>
<comment type="cofactor">
    <cofactor evidence="1">
        <name>heme</name>
        <dbReference type="ChEBI" id="CHEBI:30413"/>
    </cofactor>
</comment>
<comment type="subcellular location">
    <subcellularLocation>
        <location evidence="2">Membrane</location>
        <topology evidence="2">Single-pass membrane protein</topology>
    </subcellularLocation>
</comment>
<organism evidence="13 14">
    <name type="scientific">Lentinula guzmanii</name>
    <dbReference type="NCBI Taxonomy" id="2804957"/>
    <lineage>
        <taxon>Eukaryota</taxon>
        <taxon>Fungi</taxon>
        <taxon>Dikarya</taxon>
        <taxon>Basidiomycota</taxon>
        <taxon>Agaricomycotina</taxon>
        <taxon>Agaricomycetes</taxon>
        <taxon>Agaricomycetidae</taxon>
        <taxon>Agaricales</taxon>
        <taxon>Marasmiineae</taxon>
        <taxon>Omphalotaceae</taxon>
        <taxon>Lentinula</taxon>
    </lineage>
</organism>
<evidence type="ECO:0000256" key="8">
    <source>
        <dbReference type="ARBA" id="ARBA00023002"/>
    </source>
</evidence>
<dbReference type="PANTHER" id="PTHR46300">
    <property type="entry name" value="P450, PUTATIVE (EUROFUNG)-RELATED-RELATED"/>
    <property type="match status" value="1"/>
</dbReference>
<keyword evidence="14" id="KW-1185">Reference proteome</keyword>
<dbReference type="GO" id="GO:0016705">
    <property type="term" value="F:oxidoreductase activity, acting on paired donors, with incorporation or reduction of molecular oxygen"/>
    <property type="evidence" value="ECO:0007669"/>
    <property type="project" value="InterPro"/>
</dbReference>
<dbReference type="AlphaFoldDB" id="A0AA38J9T5"/>
<keyword evidence="11" id="KW-0472">Membrane</keyword>
<comment type="caution">
    <text evidence="13">The sequence shown here is derived from an EMBL/GenBank/DDBJ whole genome shotgun (WGS) entry which is preliminary data.</text>
</comment>
<dbReference type="Gene3D" id="1.10.630.10">
    <property type="entry name" value="Cytochrome P450"/>
    <property type="match status" value="1"/>
</dbReference>
<gene>
    <name evidence="13" type="ORF">DFJ43DRAFT_311835</name>
</gene>
<evidence type="ECO:0000256" key="1">
    <source>
        <dbReference type="ARBA" id="ARBA00001971"/>
    </source>
</evidence>
<evidence type="ECO:0000256" key="2">
    <source>
        <dbReference type="ARBA" id="ARBA00004167"/>
    </source>
</evidence>
<proteinExistence type="inferred from homology"/>
<keyword evidence="6 12" id="KW-0479">Metal-binding</keyword>
<dbReference type="GO" id="GO:0004497">
    <property type="term" value="F:monooxygenase activity"/>
    <property type="evidence" value="ECO:0007669"/>
    <property type="project" value="UniProtKB-KW"/>
</dbReference>
<reference evidence="13" key="1">
    <citation type="submission" date="2022-08" db="EMBL/GenBank/DDBJ databases">
        <authorList>
            <consortium name="DOE Joint Genome Institute"/>
            <person name="Min B."/>
            <person name="Sierra-Patev S."/>
            <person name="Naranjo-Ortiz M."/>
            <person name="Looney B."/>
            <person name="Konkel Z."/>
            <person name="Slot J.C."/>
            <person name="Sakamoto Y."/>
            <person name="Steenwyk J.L."/>
            <person name="Rokas A."/>
            <person name="Carro J."/>
            <person name="Camarero S."/>
            <person name="Ferreira P."/>
            <person name="Molpeceres G."/>
            <person name="Ruiz-duenas F.J."/>
            <person name="Serrano A."/>
            <person name="Henrissat B."/>
            <person name="Drula E."/>
            <person name="Hughes K.W."/>
            <person name="Mata J.L."/>
            <person name="Ishikawa N.K."/>
            <person name="Vargas-Isla R."/>
            <person name="Ushijima S."/>
            <person name="Smith C.A."/>
            <person name="Ahrendt S."/>
            <person name="Andreopoulos W."/>
            <person name="He G."/>
            <person name="LaButti K."/>
            <person name="Lipzen A."/>
            <person name="Ng V."/>
            <person name="Riley R."/>
            <person name="Sandor L."/>
            <person name="Barry K."/>
            <person name="Martinez A.T."/>
            <person name="Xiao Y."/>
            <person name="Gibbons J.G."/>
            <person name="Terashima K."/>
            <person name="Hibbett D.S."/>
            <person name="Grigoriev I.V."/>
        </authorList>
    </citation>
    <scope>NUCLEOTIDE SEQUENCE</scope>
    <source>
        <strain evidence="13">ET3784</strain>
    </source>
</reference>
<protein>
    <submittedName>
        <fullName evidence="13">Cytochrome P450</fullName>
    </submittedName>
</protein>
<dbReference type="GO" id="GO:0016020">
    <property type="term" value="C:membrane"/>
    <property type="evidence" value="ECO:0007669"/>
    <property type="project" value="UniProtKB-SubCell"/>
</dbReference>
<dbReference type="EMBL" id="JANVFO010000024">
    <property type="protein sequence ID" value="KAJ3732487.1"/>
    <property type="molecule type" value="Genomic_DNA"/>
</dbReference>
<keyword evidence="5" id="KW-0812">Transmembrane</keyword>
<accession>A0AA38J9T5</accession>
<evidence type="ECO:0000256" key="7">
    <source>
        <dbReference type="ARBA" id="ARBA00022989"/>
    </source>
</evidence>
<dbReference type="InterPro" id="IPR001128">
    <property type="entry name" value="Cyt_P450"/>
</dbReference>
<evidence type="ECO:0000313" key="13">
    <source>
        <dbReference type="EMBL" id="KAJ3732487.1"/>
    </source>
</evidence>
<keyword evidence="7" id="KW-1133">Transmembrane helix</keyword>
<dbReference type="InterPro" id="IPR017972">
    <property type="entry name" value="Cyt_P450_CS"/>
</dbReference>
<keyword evidence="4 12" id="KW-0349">Heme</keyword>
<evidence type="ECO:0000256" key="6">
    <source>
        <dbReference type="ARBA" id="ARBA00022723"/>
    </source>
</evidence>
<evidence type="ECO:0000256" key="11">
    <source>
        <dbReference type="ARBA" id="ARBA00023136"/>
    </source>
</evidence>
<dbReference type="PROSITE" id="PS00086">
    <property type="entry name" value="CYTOCHROME_P450"/>
    <property type="match status" value="1"/>
</dbReference>
<dbReference type="GO" id="GO:0005506">
    <property type="term" value="F:iron ion binding"/>
    <property type="evidence" value="ECO:0007669"/>
    <property type="project" value="InterPro"/>
</dbReference>